<organism evidence="1">
    <name type="scientific">Absidia glauca</name>
    <name type="common">Pin mould</name>
    <dbReference type="NCBI Taxonomy" id="4829"/>
    <lineage>
        <taxon>Eukaryota</taxon>
        <taxon>Fungi</taxon>
        <taxon>Fungi incertae sedis</taxon>
        <taxon>Mucoromycota</taxon>
        <taxon>Mucoromycotina</taxon>
        <taxon>Mucoromycetes</taxon>
        <taxon>Mucorales</taxon>
        <taxon>Cunninghamellaceae</taxon>
        <taxon>Absidia</taxon>
    </lineage>
</organism>
<dbReference type="AlphaFoldDB" id="A0A163KDF7"/>
<protein>
    <submittedName>
        <fullName evidence="1">Uncharacterized protein</fullName>
    </submittedName>
</protein>
<evidence type="ECO:0000313" key="1">
    <source>
        <dbReference type="EMBL" id="SAM06303.1"/>
    </source>
</evidence>
<dbReference type="Proteomes" id="UP000078561">
    <property type="component" value="Unassembled WGS sequence"/>
</dbReference>
<evidence type="ECO:0000313" key="2">
    <source>
        <dbReference type="Proteomes" id="UP000078561"/>
    </source>
</evidence>
<sequence length="79" mass="8503">MEPTAVIFGTKFLEAHRVPKAHNFCHAGYGVCPDSHCCPMGGECCDVAGTCCPRDYHCVTGKNNRLGCCPNGQKCGFHL</sequence>
<dbReference type="EMBL" id="LT554584">
    <property type="protein sequence ID" value="SAM06303.1"/>
    <property type="molecule type" value="Genomic_DNA"/>
</dbReference>
<dbReference type="InParanoid" id="A0A163KDF7"/>
<keyword evidence="2" id="KW-1185">Reference proteome</keyword>
<dbReference type="STRING" id="4829.A0A163KDF7"/>
<proteinExistence type="predicted"/>
<accession>A0A163KDF7</accession>
<dbReference type="OrthoDB" id="5358959at2759"/>
<name>A0A163KDF7_ABSGL</name>
<gene>
    <name evidence="1" type="primary">ABSGL_12191.1 scaffold 12718</name>
</gene>
<reference evidence="1" key="1">
    <citation type="submission" date="2016-04" db="EMBL/GenBank/DDBJ databases">
        <authorList>
            <person name="Evans L.H."/>
            <person name="Alamgir A."/>
            <person name="Owens N."/>
            <person name="Weber N.D."/>
            <person name="Virtaneva K."/>
            <person name="Barbian K."/>
            <person name="Babar A."/>
            <person name="Rosenke K."/>
        </authorList>
    </citation>
    <scope>NUCLEOTIDE SEQUENCE [LARGE SCALE GENOMIC DNA]</scope>
    <source>
        <strain evidence="1">CBS 101.48</strain>
    </source>
</reference>